<dbReference type="EC" id="2.7.13.3" evidence="3"/>
<keyword evidence="9" id="KW-0547">Nucleotide-binding</keyword>
<dbReference type="GO" id="GO:0000155">
    <property type="term" value="F:phosphorelay sensor kinase activity"/>
    <property type="evidence" value="ECO:0007669"/>
    <property type="project" value="InterPro"/>
</dbReference>
<evidence type="ECO:0000256" key="2">
    <source>
        <dbReference type="ARBA" id="ARBA00004429"/>
    </source>
</evidence>
<dbReference type="Pfam" id="PF00512">
    <property type="entry name" value="HisKA"/>
    <property type="match status" value="1"/>
</dbReference>
<dbReference type="PANTHER" id="PTHR44936:SF5">
    <property type="entry name" value="SENSOR HISTIDINE KINASE ENVZ"/>
    <property type="match status" value="1"/>
</dbReference>
<evidence type="ECO:0000256" key="14">
    <source>
        <dbReference type="ARBA" id="ARBA00023136"/>
    </source>
</evidence>
<dbReference type="Pfam" id="PF02518">
    <property type="entry name" value="HATPase_c"/>
    <property type="match status" value="1"/>
</dbReference>
<evidence type="ECO:0000259" key="17">
    <source>
        <dbReference type="PROSITE" id="PS50885"/>
    </source>
</evidence>
<evidence type="ECO:0000256" key="5">
    <source>
        <dbReference type="ARBA" id="ARBA00022519"/>
    </source>
</evidence>
<evidence type="ECO:0000313" key="19">
    <source>
        <dbReference type="Proteomes" id="UP000198885"/>
    </source>
</evidence>
<dbReference type="Gene3D" id="3.30.565.10">
    <property type="entry name" value="Histidine kinase-like ATPase, C-terminal domain"/>
    <property type="match status" value="1"/>
</dbReference>
<evidence type="ECO:0000256" key="15">
    <source>
        <dbReference type="SAM" id="Phobius"/>
    </source>
</evidence>
<dbReference type="Gene3D" id="6.10.340.10">
    <property type="match status" value="1"/>
</dbReference>
<evidence type="ECO:0000259" key="16">
    <source>
        <dbReference type="PROSITE" id="PS50109"/>
    </source>
</evidence>
<dbReference type="InterPro" id="IPR004358">
    <property type="entry name" value="Sig_transdc_His_kin-like_C"/>
</dbReference>
<dbReference type="InterPro" id="IPR005467">
    <property type="entry name" value="His_kinase_dom"/>
</dbReference>
<keyword evidence="10 18" id="KW-0418">Kinase</keyword>
<keyword evidence="14 15" id="KW-0472">Membrane</keyword>
<keyword evidence="4" id="KW-1003">Cell membrane</keyword>
<evidence type="ECO:0000256" key="11">
    <source>
        <dbReference type="ARBA" id="ARBA00022840"/>
    </source>
</evidence>
<dbReference type="STRING" id="641238.SAMN04490244_101208"/>
<dbReference type="Pfam" id="PF00672">
    <property type="entry name" value="HAMP"/>
    <property type="match status" value="1"/>
</dbReference>
<keyword evidence="12 15" id="KW-1133">Transmembrane helix</keyword>
<comment type="subcellular location">
    <subcellularLocation>
        <location evidence="2">Cell inner membrane</location>
        <topology evidence="2">Multi-pass membrane protein</topology>
    </subcellularLocation>
</comment>
<evidence type="ECO:0000256" key="13">
    <source>
        <dbReference type="ARBA" id="ARBA00023012"/>
    </source>
</evidence>
<dbReference type="PROSITE" id="PS50885">
    <property type="entry name" value="HAMP"/>
    <property type="match status" value="1"/>
</dbReference>
<evidence type="ECO:0000256" key="4">
    <source>
        <dbReference type="ARBA" id="ARBA00022475"/>
    </source>
</evidence>
<dbReference type="SMART" id="SM00388">
    <property type="entry name" value="HisKA"/>
    <property type="match status" value="1"/>
</dbReference>
<proteinExistence type="predicted"/>
<keyword evidence="11" id="KW-0067">ATP-binding</keyword>
<evidence type="ECO:0000256" key="9">
    <source>
        <dbReference type="ARBA" id="ARBA00022741"/>
    </source>
</evidence>
<keyword evidence="8 15" id="KW-0812">Transmembrane</keyword>
<evidence type="ECO:0000256" key="12">
    <source>
        <dbReference type="ARBA" id="ARBA00022989"/>
    </source>
</evidence>
<dbReference type="SUPFAM" id="SSF55874">
    <property type="entry name" value="ATPase domain of HSP90 chaperone/DNA topoisomerase II/histidine kinase"/>
    <property type="match status" value="1"/>
</dbReference>
<evidence type="ECO:0000256" key="7">
    <source>
        <dbReference type="ARBA" id="ARBA00022679"/>
    </source>
</evidence>
<dbReference type="InterPro" id="IPR003660">
    <property type="entry name" value="HAMP_dom"/>
</dbReference>
<accession>A0A1H9PJ54</accession>
<protein>
    <recommendedName>
        <fullName evidence="3">histidine kinase</fullName>
        <ecNumber evidence="3">2.7.13.3</ecNumber>
    </recommendedName>
</protein>
<dbReference type="Proteomes" id="UP000198885">
    <property type="component" value="Unassembled WGS sequence"/>
</dbReference>
<evidence type="ECO:0000256" key="3">
    <source>
        <dbReference type="ARBA" id="ARBA00012438"/>
    </source>
</evidence>
<dbReference type="CDD" id="cd00082">
    <property type="entry name" value="HisKA"/>
    <property type="match status" value="1"/>
</dbReference>
<feature type="domain" description="Histidine kinase" evidence="16">
    <location>
        <begin position="240"/>
        <end position="439"/>
    </location>
</feature>
<dbReference type="GO" id="GO:0005524">
    <property type="term" value="F:ATP binding"/>
    <property type="evidence" value="ECO:0007669"/>
    <property type="project" value="UniProtKB-KW"/>
</dbReference>
<dbReference type="EMBL" id="FOGU01000001">
    <property type="protein sequence ID" value="SER48167.1"/>
    <property type="molecule type" value="Genomic_DNA"/>
</dbReference>
<dbReference type="InterPro" id="IPR003661">
    <property type="entry name" value="HisK_dim/P_dom"/>
</dbReference>
<dbReference type="CDD" id="cd00075">
    <property type="entry name" value="HATPase"/>
    <property type="match status" value="1"/>
</dbReference>
<dbReference type="InterPro" id="IPR003594">
    <property type="entry name" value="HATPase_dom"/>
</dbReference>
<organism evidence="18 19">
    <name type="scientific">Tranquillimonas rosea</name>
    <dbReference type="NCBI Taxonomy" id="641238"/>
    <lineage>
        <taxon>Bacteria</taxon>
        <taxon>Pseudomonadati</taxon>
        <taxon>Pseudomonadota</taxon>
        <taxon>Alphaproteobacteria</taxon>
        <taxon>Rhodobacterales</taxon>
        <taxon>Roseobacteraceae</taxon>
        <taxon>Tranquillimonas</taxon>
    </lineage>
</organism>
<name>A0A1H9PJ54_9RHOB</name>
<keyword evidence="13" id="KW-0902">Two-component regulatory system</keyword>
<dbReference type="PROSITE" id="PS50109">
    <property type="entry name" value="HIS_KIN"/>
    <property type="match status" value="1"/>
</dbReference>
<dbReference type="RefSeq" id="WP_092687075.1">
    <property type="nucleotide sequence ID" value="NZ_CBDDGO010000004.1"/>
</dbReference>
<keyword evidence="5" id="KW-0997">Cell inner membrane</keyword>
<feature type="domain" description="HAMP" evidence="17">
    <location>
        <begin position="181"/>
        <end position="232"/>
    </location>
</feature>
<keyword evidence="19" id="KW-1185">Reference proteome</keyword>
<evidence type="ECO:0000256" key="8">
    <source>
        <dbReference type="ARBA" id="ARBA00022692"/>
    </source>
</evidence>
<dbReference type="InterPro" id="IPR036890">
    <property type="entry name" value="HATPase_C_sf"/>
</dbReference>
<evidence type="ECO:0000313" key="18">
    <source>
        <dbReference type="EMBL" id="SER48167.1"/>
    </source>
</evidence>
<dbReference type="PRINTS" id="PR00344">
    <property type="entry name" value="BCTRLSENSOR"/>
</dbReference>
<dbReference type="PANTHER" id="PTHR44936">
    <property type="entry name" value="SENSOR PROTEIN CREC"/>
    <property type="match status" value="1"/>
</dbReference>
<dbReference type="InterPro" id="IPR036097">
    <property type="entry name" value="HisK_dim/P_sf"/>
</dbReference>
<feature type="transmembrane region" description="Helical" evidence="15">
    <location>
        <begin position="161"/>
        <end position="180"/>
    </location>
</feature>
<sequence>MSRLTLKHYMPRSLYGRAALILMVPIVTVQLVVSVVFIQDHFEDVTEQLTRSVAMELSFISDQVDAAGDPASALTRTSALAATLDTTIALPAEGAVPTRRRFYDLSGRKVIEVLDARLPGLSGVDLASDMSAVTLSIDTDQGPLRATFPRSRVSASNPHQLLVLMVAVSALMTLIAFLFLRNQLRPVKRLAEAADAFGKGRTLPYKPSGATEMRAAGSAFLAMRSRIERQIEQRTLMLSGVSHDLRTPLTRMRLNLSMMEEDADTRALQEDVGDMEAMLDAFLDFARAEALDDPEPTDPASLVRAVVEKARRGGQTVSEGALPEPAQVPLRPVAIARALSNLVGNAVRHGTRARVGCTLTPRALVFSVEDDGPGIPEDMREAAVKPFLRLDPARNQDKGGGVGLGLSIAADIARQHGGQLRLADSAELGGLRAEIVIAR</sequence>
<evidence type="ECO:0000256" key="1">
    <source>
        <dbReference type="ARBA" id="ARBA00000085"/>
    </source>
</evidence>
<dbReference type="Gene3D" id="1.10.287.130">
    <property type="match status" value="1"/>
</dbReference>
<dbReference type="GO" id="GO:0005886">
    <property type="term" value="C:plasma membrane"/>
    <property type="evidence" value="ECO:0007669"/>
    <property type="project" value="UniProtKB-SubCell"/>
</dbReference>
<keyword evidence="6" id="KW-0597">Phosphoprotein</keyword>
<evidence type="ECO:0000256" key="6">
    <source>
        <dbReference type="ARBA" id="ARBA00022553"/>
    </source>
</evidence>
<dbReference type="SMART" id="SM00387">
    <property type="entry name" value="HATPase_c"/>
    <property type="match status" value="1"/>
</dbReference>
<keyword evidence="7" id="KW-0808">Transferase</keyword>
<feature type="transmembrane region" description="Helical" evidence="15">
    <location>
        <begin position="20"/>
        <end position="38"/>
    </location>
</feature>
<dbReference type="SMART" id="SM00304">
    <property type="entry name" value="HAMP"/>
    <property type="match status" value="1"/>
</dbReference>
<dbReference type="AlphaFoldDB" id="A0A1H9PJ54"/>
<dbReference type="InterPro" id="IPR050980">
    <property type="entry name" value="2C_sensor_his_kinase"/>
</dbReference>
<dbReference type="SUPFAM" id="SSF47384">
    <property type="entry name" value="Homodimeric domain of signal transducing histidine kinase"/>
    <property type="match status" value="1"/>
</dbReference>
<gene>
    <name evidence="18" type="ORF">SAMN04490244_101208</name>
</gene>
<reference evidence="18 19" key="1">
    <citation type="submission" date="2016-10" db="EMBL/GenBank/DDBJ databases">
        <authorList>
            <person name="de Groot N.N."/>
        </authorList>
    </citation>
    <scope>NUCLEOTIDE SEQUENCE [LARGE SCALE GENOMIC DNA]</scope>
    <source>
        <strain evidence="18 19">DSM 23042</strain>
    </source>
</reference>
<dbReference type="OrthoDB" id="9804645at2"/>
<comment type="catalytic activity">
    <reaction evidence="1">
        <text>ATP + protein L-histidine = ADP + protein N-phospho-L-histidine.</text>
        <dbReference type="EC" id="2.7.13.3"/>
    </reaction>
</comment>
<evidence type="ECO:0000256" key="10">
    <source>
        <dbReference type="ARBA" id="ARBA00022777"/>
    </source>
</evidence>